<keyword evidence="4" id="KW-1185">Reference proteome</keyword>
<evidence type="ECO:0000256" key="1">
    <source>
        <dbReference type="SAM" id="MobiDB-lite"/>
    </source>
</evidence>
<proteinExistence type="predicted"/>
<protein>
    <submittedName>
        <fullName evidence="3">Uncharacterized protein</fullName>
    </submittedName>
</protein>
<evidence type="ECO:0000313" key="3">
    <source>
        <dbReference type="EMBL" id="KAK2708408.1"/>
    </source>
</evidence>
<feature type="compositionally biased region" description="Polar residues" evidence="1">
    <location>
        <begin position="186"/>
        <end position="208"/>
    </location>
</feature>
<feature type="signal peptide" evidence="2">
    <location>
        <begin position="1"/>
        <end position="17"/>
    </location>
</feature>
<sequence length="315" mass="35639">MSLVLPQLLLLVAICASASIHERSYDASQAVPWTNPNRQLISRSSPTSHVTMRQFPSKKRACKMPPFRPMIEKWRKKIGNRDWRSLALKQPVASRFSNPMVTNKAVLLPQPFWDNFQRKGYSALYSIDQNPYRASNDLYLKKMMQQLSILDELEYIVGKLKRKAYMETGRLPKRINGLPKLHHPCKSSSPEVSALTGSANPSQKASSNVNPLPLPLFSWPNGYGMRYPTPTVSIERDGDKTHTISKYELDDGTKVYTDETIDSSGKVQYYNQMVEGPYESKSTTHIDLNGSSPKSGVMKNMIFGDLLEAARLFFS</sequence>
<gene>
    <name evidence="3" type="ORF">QYM36_014125</name>
</gene>
<feature type="region of interest" description="Disordered" evidence="1">
    <location>
        <begin position="176"/>
        <end position="208"/>
    </location>
</feature>
<dbReference type="InterPro" id="IPR018247">
    <property type="entry name" value="EF_Hand_1_Ca_BS"/>
</dbReference>
<dbReference type="EMBL" id="JAVRJZ010000018">
    <property type="protein sequence ID" value="KAK2708408.1"/>
    <property type="molecule type" value="Genomic_DNA"/>
</dbReference>
<name>A0AA88HGA8_ARTSF</name>
<dbReference type="AlphaFoldDB" id="A0AA88HGA8"/>
<keyword evidence="2" id="KW-0732">Signal</keyword>
<comment type="caution">
    <text evidence="3">The sequence shown here is derived from an EMBL/GenBank/DDBJ whole genome shotgun (WGS) entry which is preliminary data.</text>
</comment>
<feature type="chain" id="PRO_5041682699" evidence="2">
    <location>
        <begin position="18"/>
        <end position="315"/>
    </location>
</feature>
<organism evidence="3 4">
    <name type="scientific">Artemia franciscana</name>
    <name type="common">Brine shrimp</name>
    <name type="synonym">Artemia sanfranciscana</name>
    <dbReference type="NCBI Taxonomy" id="6661"/>
    <lineage>
        <taxon>Eukaryota</taxon>
        <taxon>Metazoa</taxon>
        <taxon>Ecdysozoa</taxon>
        <taxon>Arthropoda</taxon>
        <taxon>Crustacea</taxon>
        <taxon>Branchiopoda</taxon>
        <taxon>Anostraca</taxon>
        <taxon>Artemiidae</taxon>
        <taxon>Artemia</taxon>
    </lineage>
</organism>
<evidence type="ECO:0000256" key="2">
    <source>
        <dbReference type="SAM" id="SignalP"/>
    </source>
</evidence>
<evidence type="ECO:0000313" key="4">
    <source>
        <dbReference type="Proteomes" id="UP001187531"/>
    </source>
</evidence>
<dbReference type="Proteomes" id="UP001187531">
    <property type="component" value="Unassembled WGS sequence"/>
</dbReference>
<reference evidence="3" key="1">
    <citation type="submission" date="2023-07" db="EMBL/GenBank/DDBJ databases">
        <title>Chromosome-level genome assembly of Artemia franciscana.</title>
        <authorList>
            <person name="Jo E."/>
        </authorList>
    </citation>
    <scope>NUCLEOTIDE SEQUENCE</scope>
    <source>
        <tissue evidence="3">Whole body</tissue>
    </source>
</reference>
<accession>A0AA88HGA8</accession>
<dbReference type="PROSITE" id="PS00018">
    <property type="entry name" value="EF_HAND_1"/>
    <property type="match status" value="1"/>
</dbReference>